<dbReference type="InterPro" id="IPR004027">
    <property type="entry name" value="SEC_C_motif"/>
</dbReference>
<dbReference type="Gene3D" id="3.10.450.50">
    <property type="match status" value="1"/>
</dbReference>
<evidence type="ECO:0000256" key="1">
    <source>
        <dbReference type="SAM" id="MobiDB-lite"/>
    </source>
</evidence>
<comment type="caution">
    <text evidence="2">The sequence shown here is derived from an EMBL/GenBank/DDBJ whole genome shotgun (WGS) entry which is preliminary data.</text>
</comment>
<evidence type="ECO:0000313" key="2">
    <source>
        <dbReference type="EMBL" id="RKH45392.1"/>
    </source>
</evidence>
<organism evidence="2 3">
    <name type="scientific">Corallococcus sicarius</name>
    <dbReference type="NCBI Taxonomy" id="2316726"/>
    <lineage>
        <taxon>Bacteria</taxon>
        <taxon>Pseudomonadati</taxon>
        <taxon>Myxococcota</taxon>
        <taxon>Myxococcia</taxon>
        <taxon>Myxococcales</taxon>
        <taxon>Cystobacterineae</taxon>
        <taxon>Myxococcaceae</taxon>
        <taxon>Corallococcus</taxon>
    </lineage>
</organism>
<protein>
    <submittedName>
        <fullName evidence="2">Zinc chelation protein SecC</fullName>
    </submittedName>
</protein>
<keyword evidence="3" id="KW-1185">Reference proteome</keyword>
<gene>
    <name evidence="2" type="ORF">D7X12_08095</name>
</gene>
<sequence length="446" mass="48243">MSGRAGRFPFTVPAVSPSKPGRNDPCPCGSGKKYKACHAAEDRAKAAPPPAAPAHPLKQDLEGAMALLGDADVSRLSAALEHLGVLIAGTGPLPGLRYDEKAFSEHVGQALAKLAAQEGLDAREARNSLRVGVVRELGTRGFQEKLGAGLLAQATRSGRTPEERRALCVGALLATAAKKTGRVRPEDNPVLDVVFDVQFREWSQKHAEVVRKYEALIAGMEPEALTPEAAEALRQAEAGELDALVKHVQADPALVERISREAKERAQRVEAKLRDPATPSVFSPEEELWLTCVLWEPLRAMKSPPADAQGRREVIAGLLRAVKGAVDPDFLEGMLERLRAGAKDAAADEPTREWLTDAAIAFEAEPARLVLAALLTSRQEARGRSAEELVALADLKALPAWTPEQLEPYRQLLEKEGRTGGAERIRRAQDWLREHPVKLDSEEAPG</sequence>
<dbReference type="AlphaFoldDB" id="A0A3A8NZ81"/>
<dbReference type="EMBL" id="RAWG01000036">
    <property type="protein sequence ID" value="RKH45392.1"/>
    <property type="molecule type" value="Genomic_DNA"/>
</dbReference>
<dbReference type="OrthoDB" id="9816539at2"/>
<dbReference type="Proteomes" id="UP000273405">
    <property type="component" value="Unassembled WGS sequence"/>
</dbReference>
<dbReference type="SUPFAM" id="SSF103642">
    <property type="entry name" value="Sec-C motif"/>
    <property type="match status" value="1"/>
</dbReference>
<accession>A0A3A8NZ81</accession>
<name>A0A3A8NZ81_9BACT</name>
<evidence type="ECO:0000313" key="3">
    <source>
        <dbReference type="Proteomes" id="UP000273405"/>
    </source>
</evidence>
<feature type="region of interest" description="Disordered" evidence="1">
    <location>
        <begin position="1"/>
        <end position="32"/>
    </location>
</feature>
<proteinExistence type="predicted"/>
<dbReference type="Pfam" id="PF02810">
    <property type="entry name" value="SEC-C"/>
    <property type="match status" value="1"/>
</dbReference>
<reference evidence="3" key="1">
    <citation type="submission" date="2018-09" db="EMBL/GenBank/DDBJ databases">
        <authorList>
            <person name="Livingstone P.G."/>
            <person name="Whitworth D.E."/>
        </authorList>
    </citation>
    <scope>NUCLEOTIDE SEQUENCE [LARGE SCALE GENOMIC DNA]</scope>
    <source>
        <strain evidence="3">CA040B</strain>
    </source>
</reference>